<dbReference type="GO" id="GO:0071555">
    <property type="term" value="P:cell wall organization"/>
    <property type="evidence" value="ECO:0007669"/>
    <property type="project" value="TreeGrafter"/>
</dbReference>
<dbReference type="AlphaFoldDB" id="A0A6P1ZLY2"/>
<feature type="transmembrane region" description="Helical" evidence="8">
    <location>
        <begin position="309"/>
        <end position="330"/>
    </location>
</feature>
<feature type="transmembrane region" description="Helical" evidence="8">
    <location>
        <begin position="228"/>
        <end position="247"/>
    </location>
</feature>
<evidence type="ECO:0000256" key="1">
    <source>
        <dbReference type="ARBA" id="ARBA00004651"/>
    </source>
</evidence>
<dbReference type="GO" id="GO:0044038">
    <property type="term" value="P:cell wall macromolecule biosynthetic process"/>
    <property type="evidence" value="ECO:0007669"/>
    <property type="project" value="TreeGrafter"/>
</dbReference>
<dbReference type="PROSITE" id="PS01348">
    <property type="entry name" value="MRAY_2"/>
    <property type="match status" value="1"/>
</dbReference>
<sequence length="487" mass="53800">MSLLSLFSIMLCVGVAGFAASYVSLKCVMRKAPGWGFMCQPGGHSCHNGSVPLLGGAAIYCAVLLSFLLFFLVFSEWPPGFMHPDYKALFSLLIGTTWIAALGTLDDRRHMDWHSKLLGELVGIAILLIGGHTIQNATLPFVGVVHFGWFGQIFFALSVLTITNAVNLIDGLDGLAGGICFFAALVSGIIGLLKGDIFMAVIGFGVSGGLLAFLRYNFPPASVFMGDGGSLMLGFLLSTLATSSAATSPGQRSGMMTMILVPFMPFGIALLDVSFAIIRRSISGRRIFQPDTDHIHHRLMEALGRPRRVVALLYLFSALLSALTLAMVLGPRHELYRIYIILIGILALGLVILLLRLYTRESLPRILGNRAHMKYLASFSDFMCRRLQRVSTEYEALTLLQRGVCDLDFDTVRVEKYGSIYLEWTREQPLHPDAPRSEREWSLGNGVIVRWTMPKHESESYQNYLLLTWNQLLKSLSRRLPKLRGGC</sequence>
<keyword evidence="3 9" id="KW-0808">Transferase</keyword>
<dbReference type="PANTHER" id="PTHR22926:SF3">
    <property type="entry name" value="UNDECAPRENYL-PHOSPHATE ALPHA-N-ACETYLGLUCOSAMINYL 1-PHOSPHATE TRANSFERASE"/>
    <property type="match status" value="1"/>
</dbReference>
<dbReference type="InterPro" id="IPR000715">
    <property type="entry name" value="Glycosyl_transferase_4"/>
</dbReference>
<dbReference type="GO" id="GO:0046872">
    <property type="term" value="F:metal ion binding"/>
    <property type="evidence" value="ECO:0007669"/>
    <property type="project" value="UniProtKB-KW"/>
</dbReference>
<keyword evidence="6 8" id="KW-0472">Membrane</keyword>
<dbReference type="GO" id="GO:0009103">
    <property type="term" value="P:lipopolysaccharide biosynthetic process"/>
    <property type="evidence" value="ECO:0007669"/>
    <property type="project" value="TreeGrafter"/>
</dbReference>
<feature type="transmembrane region" description="Helical" evidence="8">
    <location>
        <begin position="6"/>
        <end position="25"/>
    </location>
</feature>
<dbReference type="EMBL" id="CP039543">
    <property type="protein sequence ID" value="QJT09052.1"/>
    <property type="molecule type" value="Genomic_DNA"/>
</dbReference>
<dbReference type="InterPro" id="IPR018480">
    <property type="entry name" value="PNAcMuramoyl-5peptid_Trfase_CS"/>
</dbReference>
<organism evidence="10 11">
    <name type="scientific">Oceanidesulfovibrio marinus</name>
    <dbReference type="NCBI Taxonomy" id="370038"/>
    <lineage>
        <taxon>Bacteria</taxon>
        <taxon>Pseudomonadati</taxon>
        <taxon>Thermodesulfobacteriota</taxon>
        <taxon>Desulfovibrionia</taxon>
        <taxon>Desulfovibrionales</taxon>
        <taxon>Desulfovibrionaceae</taxon>
        <taxon>Oceanidesulfovibrio</taxon>
    </lineage>
</organism>
<reference evidence="9 12" key="2">
    <citation type="submission" date="2019-04" db="EMBL/GenBank/DDBJ databases">
        <title>Isolation and culture of sulfate reducing bacteria from the cold seep of the South China Sea.</title>
        <authorList>
            <person name="Sun C."/>
            <person name="Liu R."/>
        </authorList>
    </citation>
    <scope>NUCLEOTIDE SEQUENCE [LARGE SCALE GENOMIC DNA]</scope>
    <source>
        <strain evidence="9 12">CS1</strain>
    </source>
</reference>
<accession>A0A6P1ZLY2</accession>
<evidence type="ECO:0000256" key="8">
    <source>
        <dbReference type="SAM" id="Phobius"/>
    </source>
</evidence>
<feature type="transmembrane region" description="Helical" evidence="8">
    <location>
        <begin position="174"/>
        <end position="191"/>
    </location>
</feature>
<dbReference type="CDD" id="cd06853">
    <property type="entry name" value="GT_WecA_like"/>
    <property type="match status" value="1"/>
</dbReference>
<feature type="transmembrane region" description="Helical" evidence="8">
    <location>
        <begin position="53"/>
        <end position="74"/>
    </location>
</feature>
<keyword evidence="7" id="KW-0460">Magnesium</keyword>
<protein>
    <submittedName>
        <fullName evidence="9">Undecaprenyl/decaprenyl-phosphate alpha-N-acetylglucosaminyl 1-phosphate transferase</fullName>
    </submittedName>
</protein>
<dbReference type="GO" id="GO:0016780">
    <property type="term" value="F:phosphotransferase activity, for other substituted phosphate groups"/>
    <property type="evidence" value="ECO:0007669"/>
    <property type="project" value="InterPro"/>
</dbReference>
<dbReference type="Proteomes" id="UP000434052">
    <property type="component" value="Unassembled WGS sequence"/>
</dbReference>
<feature type="binding site" evidence="7">
    <location>
        <position position="227"/>
    </location>
    <ligand>
        <name>Mg(2+)</name>
        <dbReference type="ChEBI" id="CHEBI:18420"/>
    </ligand>
</feature>
<keyword evidence="4 8" id="KW-0812">Transmembrane</keyword>
<keyword evidence="12" id="KW-1185">Reference proteome</keyword>
<keyword evidence="5 8" id="KW-1133">Transmembrane helix</keyword>
<dbReference type="OrthoDB" id="9783652at2"/>
<dbReference type="GO" id="GO:0005886">
    <property type="term" value="C:plasma membrane"/>
    <property type="evidence" value="ECO:0007669"/>
    <property type="project" value="UniProtKB-SubCell"/>
</dbReference>
<feature type="binding site" evidence="7">
    <location>
        <position position="167"/>
    </location>
    <ligand>
        <name>Mg(2+)</name>
        <dbReference type="ChEBI" id="CHEBI:18420"/>
    </ligand>
</feature>
<dbReference type="Proteomes" id="UP000503251">
    <property type="component" value="Chromosome"/>
</dbReference>
<evidence type="ECO:0000256" key="6">
    <source>
        <dbReference type="ARBA" id="ARBA00023136"/>
    </source>
</evidence>
<evidence type="ECO:0000256" key="4">
    <source>
        <dbReference type="ARBA" id="ARBA00022692"/>
    </source>
</evidence>
<feature type="transmembrane region" description="Helical" evidence="8">
    <location>
        <begin position="336"/>
        <end position="358"/>
    </location>
</feature>
<feature type="transmembrane region" description="Helical" evidence="8">
    <location>
        <begin position="86"/>
        <end position="105"/>
    </location>
</feature>
<dbReference type="Pfam" id="PF00953">
    <property type="entry name" value="Glycos_transf_4"/>
    <property type="match status" value="1"/>
</dbReference>
<dbReference type="EMBL" id="QMIF01000001">
    <property type="protein sequence ID" value="TVM36520.1"/>
    <property type="molecule type" value="Genomic_DNA"/>
</dbReference>
<reference evidence="10 11" key="1">
    <citation type="submission" date="2018-06" db="EMBL/GenBank/DDBJ databases">
        <title>Complete genome of Desulfovibrio marinus P48SEP.</title>
        <authorList>
            <person name="Crispim J.S."/>
            <person name="Vidigal P.M.P."/>
            <person name="Silva L.C.F."/>
            <person name="Araujo L.C."/>
            <person name="Laguardia C.N."/>
            <person name="Dias R.S."/>
            <person name="Sousa M.P."/>
            <person name="Paula S.O."/>
            <person name="Silva C."/>
        </authorList>
    </citation>
    <scope>NUCLEOTIDE SEQUENCE [LARGE SCALE GENOMIC DNA]</scope>
    <source>
        <strain evidence="10 11">P48SEP</strain>
    </source>
</reference>
<feature type="transmembrane region" description="Helical" evidence="8">
    <location>
        <begin position="197"/>
        <end position="216"/>
    </location>
</feature>
<name>A0A6P1ZLY2_9BACT</name>
<gene>
    <name evidence="10" type="ORF">DQK91_00930</name>
    <name evidence="9" type="ORF">E8L03_08960</name>
</gene>
<evidence type="ECO:0000313" key="10">
    <source>
        <dbReference type="EMBL" id="TVM36520.1"/>
    </source>
</evidence>
<dbReference type="PANTHER" id="PTHR22926">
    <property type="entry name" value="PHOSPHO-N-ACETYLMURAMOYL-PENTAPEPTIDE-TRANSFERASE"/>
    <property type="match status" value="1"/>
</dbReference>
<feature type="transmembrane region" description="Helical" evidence="8">
    <location>
        <begin position="141"/>
        <end position="162"/>
    </location>
</feature>
<feature type="transmembrane region" description="Helical" evidence="8">
    <location>
        <begin position="117"/>
        <end position="135"/>
    </location>
</feature>
<evidence type="ECO:0000256" key="5">
    <source>
        <dbReference type="ARBA" id="ARBA00022989"/>
    </source>
</evidence>
<keyword evidence="7" id="KW-0479">Metal-binding</keyword>
<evidence type="ECO:0000313" key="12">
    <source>
        <dbReference type="Proteomes" id="UP000503251"/>
    </source>
</evidence>
<comment type="cofactor">
    <cofactor evidence="7">
        <name>Mg(2+)</name>
        <dbReference type="ChEBI" id="CHEBI:18420"/>
    </cofactor>
</comment>
<evidence type="ECO:0000313" key="9">
    <source>
        <dbReference type="EMBL" id="QJT09052.1"/>
    </source>
</evidence>
<comment type="subcellular location">
    <subcellularLocation>
        <location evidence="1">Cell membrane</location>
        <topology evidence="1">Multi-pass membrane protein</topology>
    </subcellularLocation>
</comment>
<proteinExistence type="predicted"/>
<evidence type="ECO:0000256" key="7">
    <source>
        <dbReference type="PIRSR" id="PIRSR600715-1"/>
    </source>
</evidence>
<evidence type="ECO:0000256" key="2">
    <source>
        <dbReference type="ARBA" id="ARBA00022475"/>
    </source>
</evidence>
<keyword evidence="2" id="KW-1003">Cell membrane</keyword>
<feature type="transmembrane region" description="Helical" evidence="8">
    <location>
        <begin position="259"/>
        <end position="278"/>
    </location>
</feature>
<evidence type="ECO:0000313" key="11">
    <source>
        <dbReference type="Proteomes" id="UP000434052"/>
    </source>
</evidence>
<evidence type="ECO:0000256" key="3">
    <source>
        <dbReference type="ARBA" id="ARBA00022679"/>
    </source>
</evidence>